<dbReference type="RefSeq" id="WP_252083489.1">
    <property type="nucleotide sequence ID" value="NZ_CP092418.1"/>
</dbReference>
<keyword evidence="3" id="KW-1185">Reference proteome</keyword>
<evidence type="ECO:0000313" key="2">
    <source>
        <dbReference type="EMBL" id="USD21086.1"/>
    </source>
</evidence>
<feature type="transmembrane region" description="Helical" evidence="1">
    <location>
        <begin position="49"/>
        <end position="65"/>
    </location>
</feature>
<proteinExistence type="predicted"/>
<reference evidence="2" key="1">
    <citation type="submission" date="2022-02" db="EMBL/GenBank/DDBJ databases">
        <title>Coral-associated bacteria.</title>
        <authorList>
            <person name="Tang K."/>
            <person name="Wang X."/>
        </authorList>
    </citation>
    <scope>NUCLEOTIDE SEQUENCE</scope>
    <source>
        <strain evidence="2">SCSIO 43006</strain>
    </source>
</reference>
<keyword evidence="1" id="KW-0472">Membrane</keyword>
<evidence type="ECO:0008006" key="4">
    <source>
        <dbReference type="Google" id="ProtNLM"/>
    </source>
</evidence>
<gene>
    <name evidence="2" type="ORF">MJO52_18795</name>
</gene>
<organism evidence="2 3">
    <name type="scientific">Microbulbifer variabilis</name>
    <dbReference type="NCBI Taxonomy" id="266805"/>
    <lineage>
        <taxon>Bacteria</taxon>
        <taxon>Pseudomonadati</taxon>
        <taxon>Pseudomonadota</taxon>
        <taxon>Gammaproteobacteria</taxon>
        <taxon>Cellvibrionales</taxon>
        <taxon>Microbulbiferaceae</taxon>
        <taxon>Microbulbifer</taxon>
    </lineage>
</organism>
<feature type="transmembrane region" description="Helical" evidence="1">
    <location>
        <begin position="21"/>
        <end position="43"/>
    </location>
</feature>
<sequence length="163" mass="18965">MNLSKKCIITDGTVTIKRNSYCVIFIVLAGLSLLTLYIANITLDLGPEWVVLCVSPILLSTLIGLRGQLFPVQTKIDFNREIVFMRELIQWKWKPMCRLKWGLKDLYISSYIMNTKHTPAAKFNTLCLKAGLREYMLFESMDDSAIRMKDYIYENSLNKKRRK</sequence>
<evidence type="ECO:0000256" key="1">
    <source>
        <dbReference type="SAM" id="Phobius"/>
    </source>
</evidence>
<protein>
    <recommendedName>
        <fullName evidence="4">DUF304 domain-containing protein</fullName>
    </recommendedName>
</protein>
<evidence type="ECO:0000313" key="3">
    <source>
        <dbReference type="Proteomes" id="UP001055658"/>
    </source>
</evidence>
<keyword evidence="1" id="KW-0812">Transmembrane</keyword>
<accession>A0ABY4V9X7</accession>
<name>A0ABY4V9X7_9GAMM</name>
<keyword evidence="1" id="KW-1133">Transmembrane helix</keyword>
<dbReference type="Proteomes" id="UP001055658">
    <property type="component" value="Chromosome"/>
</dbReference>
<dbReference type="EMBL" id="CP092418">
    <property type="protein sequence ID" value="USD21086.1"/>
    <property type="molecule type" value="Genomic_DNA"/>
</dbReference>